<evidence type="ECO:0000256" key="4">
    <source>
        <dbReference type="PIRSR" id="PIRSR001227-1"/>
    </source>
</evidence>
<dbReference type="InterPro" id="IPR029055">
    <property type="entry name" value="Ntn_hydrolases_N"/>
</dbReference>
<keyword evidence="5" id="KW-0479">Metal-binding</keyword>
<dbReference type="Gene3D" id="3.60.20.10">
    <property type="entry name" value="Glutamine Phosphoribosylpyrophosphate, subunit 1, domain 1"/>
    <property type="match status" value="1"/>
</dbReference>
<evidence type="ECO:0000256" key="6">
    <source>
        <dbReference type="SAM" id="SignalP"/>
    </source>
</evidence>
<dbReference type="PANTHER" id="PTHR34218:SF4">
    <property type="entry name" value="ACYL-HOMOSERINE LACTONE ACYLASE QUIP"/>
    <property type="match status" value="1"/>
</dbReference>
<gene>
    <name evidence="7" type="ORF">ATH84_1004119</name>
</gene>
<evidence type="ECO:0000256" key="1">
    <source>
        <dbReference type="ARBA" id="ARBA00006586"/>
    </source>
</evidence>
<dbReference type="Proteomes" id="UP000256794">
    <property type="component" value="Unassembled WGS sequence"/>
</dbReference>
<keyword evidence="3" id="KW-0865">Zymogen</keyword>
<comment type="cofactor">
    <cofactor evidence="5">
        <name>Ca(2+)</name>
        <dbReference type="ChEBI" id="CHEBI:29108"/>
    </cofactor>
    <text evidence="5">Binds 1 Ca(2+) ion per dimer.</text>
</comment>
<dbReference type="Gene3D" id="1.10.287.150">
    <property type="match status" value="1"/>
</dbReference>
<feature type="binding site" evidence="5">
    <location>
        <position position="341"/>
    </location>
    <ligand>
        <name>Ca(2+)</name>
        <dbReference type="ChEBI" id="CHEBI:29108"/>
    </ligand>
</feature>
<feature type="binding site" evidence="5">
    <location>
        <position position="338"/>
    </location>
    <ligand>
        <name>Ca(2+)</name>
        <dbReference type="ChEBI" id="CHEBI:29108"/>
    </ligand>
</feature>
<dbReference type="GO" id="GO:0016811">
    <property type="term" value="F:hydrolase activity, acting on carbon-nitrogen (but not peptide) bonds, in linear amides"/>
    <property type="evidence" value="ECO:0007669"/>
    <property type="project" value="InterPro"/>
</dbReference>
<dbReference type="PIRSF" id="PIRSF001227">
    <property type="entry name" value="Pen_acylase"/>
    <property type="match status" value="1"/>
</dbReference>
<dbReference type="Gene3D" id="1.10.439.10">
    <property type="entry name" value="Penicillin Amidohydrolase, domain 1"/>
    <property type="match status" value="1"/>
</dbReference>
<dbReference type="InterPro" id="IPR014395">
    <property type="entry name" value="Pen/GL7ACA/AHL_acylase"/>
</dbReference>
<dbReference type="GO" id="GO:0046872">
    <property type="term" value="F:metal ion binding"/>
    <property type="evidence" value="ECO:0007669"/>
    <property type="project" value="UniProtKB-KW"/>
</dbReference>
<accession>A0AAQ0HKT6</accession>
<keyword evidence="5" id="KW-0106">Calcium</keyword>
<name>A0AAQ0HKT6_PARVE</name>
<evidence type="ECO:0000256" key="2">
    <source>
        <dbReference type="ARBA" id="ARBA00022801"/>
    </source>
</evidence>
<sequence>MAMRRRRRLHPEENHMLRSSLGRLLLSAGLSALLACPALADTKVEIIRDSWGVPHVYADDVHGLYAGFGYSVAQDRLFQMEMARRSVLGEVAEVLVIERLPFDIQTRAMFDHAEIRRQIEALAPEERDILRGYAAGFNLWVDRVLAKPAGLMPKQFNDFGFKPRRWTEFDVAMIYVGTMAGRFSGYSSELANARTLAELEAQFGAEQARALFDQMFWDEDPLAPTTVPEGEQYQRKAALTPPSASRFAALLNAPDLPGDDGRPRASNLWIAGPQKTTDGSTILINGPQFGNFNPSYVFSIGLHGAGFDLTGNTPFAVPNVLFGTNGTIGWGATAGPRDVNDYYRLELNPENPRQYRAGDGWKEMTARRETFRVKGQPEVETTVWESDYGVVGQIDPETATAYAFNRAWKGQEISTLMAWVNSTKAQNYQEWLDQAERVATTINWYYADRDGNIGYVSPGHVPVRAEGHDQRLPAQPGKDDWQGLRPFADAPKAYNPSQGWIANWNNRSAKGDAANFEATPWGSADRVVEITARLDAKDKLTPEEVWNINREISFLDINARYFLPFILDAAEGIDPQSQRAELVEILRNWDRQQIRAEDGRAATPAVGLFQAWLDVMVEDVLRDDSPAIPPAILYNRISRAAQMLHNALLGERAGVPQTHDFFNGADEGGRNEIILASLDKAAARLADRFGSQEPADWRIEIKQHVFETSNYLGIPQAGEDEVRAIGTAMNRGTENNRITFRDGRAEFCAVTPPGQSGFISPSGEASPHYEDQLALYEGFDCRPQALTRDEVEATAVSRETIAVPR</sequence>
<dbReference type="AlphaFoldDB" id="A0AAQ0HKT6"/>
<keyword evidence="8" id="KW-1185">Reference proteome</keyword>
<dbReference type="GO" id="GO:0017000">
    <property type="term" value="P:antibiotic biosynthetic process"/>
    <property type="evidence" value="ECO:0007669"/>
    <property type="project" value="InterPro"/>
</dbReference>
<dbReference type="InterPro" id="IPR043146">
    <property type="entry name" value="Penicillin_amidase_N_B-knob"/>
</dbReference>
<feature type="binding site" evidence="5">
    <location>
        <position position="189"/>
    </location>
    <ligand>
        <name>Ca(2+)</name>
        <dbReference type="ChEBI" id="CHEBI:29108"/>
    </ligand>
</feature>
<keyword evidence="6" id="KW-0732">Signal</keyword>
<evidence type="ECO:0000256" key="3">
    <source>
        <dbReference type="ARBA" id="ARBA00023145"/>
    </source>
</evidence>
<dbReference type="InterPro" id="IPR023343">
    <property type="entry name" value="Penicillin_amidase_dom1"/>
</dbReference>
<proteinExistence type="inferred from homology"/>
<dbReference type="Gene3D" id="2.30.120.10">
    <property type="match status" value="1"/>
</dbReference>
<evidence type="ECO:0000313" key="7">
    <source>
        <dbReference type="EMBL" id="REG54324.1"/>
    </source>
</evidence>
<organism evidence="7 8">
    <name type="scientific">Paracoccus versutus</name>
    <name type="common">Thiobacillus versutus</name>
    <dbReference type="NCBI Taxonomy" id="34007"/>
    <lineage>
        <taxon>Bacteria</taxon>
        <taxon>Pseudomonadati</taxon>
        <taxon>Pseudomonadota</taxon>
        <taxon>Alphaproteobacteria</taxon>
        <taxon>Rhodobacterales</taxon>
        <taxon>Paracoccaceae</taxon>
        <taxon>Paracoccus</taxon>
    </lineage>
</organism>
<feature type="active site" description="Nucleophile" evidence="4">
    <location>
        <position position="266"/>
    </location>
</feature>
<dbReference type="Pfam" id="PF01804">
    <property type="entry name" value="Penicil_amidase"/>
    <property type="match status" value="1"/>
</dbReference>
<feature type="signal peptide" evidence="6">
    <location>
        <begin position="1"/>
        <end position="40"/>
    </location>
</feature>
<reference evidence="7 8" key="1">
    <citation type="submission" date="2018-08" db="EMBL/GenBank/DDBJ databases">
        <title>Genomic Encyclopedia of Archaeal and Bacterial Type Strains, Phase II (KMG-II): from individual species to whole genera.</title>
        <authorList>
            <person name="Goeker M."/>
        </authorList>
    </citation>
    <scope>NUCLEOTIDE SEQUENCE [LARGE SCALE GENOMIC DNA]</scope>
    <source>
        <strain evidence="7 8">DSM 582</strain>
    </source>
</reference>
<dbReference type="PANTHER" id="PTHR34218">
    <property type="entry name" value="PEPTIDASE S45 PENICILLIN AMIDASE"/>
    <property type="match status" value="1"/>
</dbReference>
<comment type="caution">
    <text evidence="7">The sequence shown here is derived from an EMBL/GenBank/DDBJ whole genome shotgun (WGS) entry which is preliminary data.</text>
</comment>
<evidence type="ECO:0000313" key="8">
    <source>
        <dbReference type="Proteomes" id="UP000256794"/>
    </source>
</evidence>
<protein>
    <submittedName>
        <fullName evidence="7">Penicillin amidase</fullName>
    </submittedName>
</protein>
<comment type="similarity">
    <text evidence="1">Belongs to the peptidase S45 family.</text>
</comment>
<feature type="chain" id="PRO_5043026108" evidence="6">
    <location>
        <begin position="41"/>
        <end position="805"/>
    </location>
</feature>
<dbReference type="Gene3D" id="1.10.1400.10">
    <property type="match status" value="1"/>
</dbReference>
<dbReference type="EMBL" id="QUMX01000004">
    <property type="protein sequence ID" value="REG54324.1"/>
    <property type="molecule type" value="Genomic_DNA"/>
</dbReference>
<keyword evidence="2" id="KW-0378">Hydrolase</keyword>
<dbReference type="InterPro" id="IPR043147">
    <property type="entry name" value="Penicillin_amidase_A-knob"/>
</dbReference>
<dbReference type="InterPro" id="IPR002692">
    <property type="entry name" value="S45"/>
</dbReference>
<evidence type="ECO:0000256" key="5">
    <source>
        <dbReference type="PIRSR" id="PIRSR001227-2"/>
    </source>
</evidence>
<dbReference type="SUPFAM" id="SSF56235">
    <property type="entry name" value="N-terminal nucleophile aminohydrolases (Ntn hydrolases)"/>
    <property type="match status" value="1"/>
</dbReference>